<keyword evidence="1" id="KW-0812">Transmembrane</keyword>
<sequence>MQTIVIVSVPAVITAVGTIVAAWISRRGQPTGRGQSSNGTDG</sequence>
<dbReference type="EMBL" id="JBEZLS010000026">
    <property type="protein sequence ID" value="MEU9355062.1"/>
    <property type="molecule type" value="Genomic_DNA"/>
</dbReference>
<evidence type="ECO:0000313" key="2">
    <source>
        <dbReference type="EMBL" id="MEU9355062.1"/>
    </source>
</evidence>
<evidence type="ECO:0000313" key="3">
    <source>
        <dbReference type="Proteomes" id="UP001551582"/>
    </source>
</evidence>
<gene>
    <name evidence="2" type="ORF">AB0D65_29710</name>
</gene>
<dbReference type="Proteomes" id="UP001551582">
    <property type="component" value="Unassembled WGS sequence"/>
</dbReference>
<feature type="transmembrane region" description="Helical" evidence="1">
    <location>
        <begin position="6"/>
        <end position="24"/>
    </location>
</feature>
<keyword evidence="1" id="KW-1133">Transmembrane helix</keyword>
<comment type="caution">
    <text evidence="2">The sequence shown here is derived from an EMBL/GenBank/DDBJ whole genome shotgun (WGS) entry which is preliminary data.</text>
</comment>
<organism evidence="2 3">
    <name type="scientific">Streptomyces griseoloalbus</name>
    <dbReference type="NCBI Taxonomy" id="67303"/>
    <lineage>
        <taxon>Bacteria</taxon>
        <taxon>Bacillati</taxon>
        <taxon>Actinomycetota</taxon>
        <taxon>Actinomycetes</taxon>
        <taxon>Kitasatosporales</taxon>
        <taxon>Streptomycetaceae</taxon>
        <taxon>Streptomyces</taxon>
    </lineage>
</organism>
<reference evidence="2 3" key="1">
    <citation type="submission" date="2024-06" db="EMBL/GenBank/DDBJ databases">
        <title>The Natural Products Discovery Center: Release of the First 8490 Sequenced Strains for Exploring Actinobacteria Biosynthetic Diversity.</title>
        <authorList>
            <person name="Kalkreuter E."/>
            <person name="Kautsar S.A."/>
            <person name="Yang D."/>
            <person name="Bader C.D."/>
            <person name="Teijaro C.N."/>
            <person name="Fluegel L."/>
            <person name="Davis C.M."/>
            <person name="Simpson J.R."/>
            <person name="Lauterbach L."/>
            <person name="Steele A.D."/>
            <person name="Gui C."/>
            <person name="Meng S."/>
            <person name="Li G."/>
            <person name="Viehrig K."/>
            <person name="Ye F."/>
            <person name="Su P."/>
            <person name="Kiefer A.F."/>
            <person name="Nichols A."/>
            <person name="Cepeda A.J."/>
            <person name="Yan W."/>
            <person name="Fan B."/>
            <person name="Jiang Y."/>
            <person name="Adhikari A."/>
            <person name="Zheng C.-J."/>
            <person name="Schuster L."/>
            <person name="Cowan T.M."/>
            <person name="Smanski M.J."/>
            <person name="Chevrette M.G."/>
            <person name="De Carvalho L.P.S."/>
            <person name="Shen B."/>
        </authorList>
    </citation>
    <scope>NUCLEOTIDE SEQUENCE [LARGE SCALE GENOMIC DNA]</scope>
    <source>
        <strain evidence="2 3">NPDC048274</strain>
    </source>
</reference>
<accession>A0ABV3EEK7</accession>
<dbReference type="RefSeq" id="WP_359987432.1">
    <property type="nucleotide sequence ID" value="NZ_JBEZLS010000026.1"/>
</dbReference>
<evidence type="ECO:0000256" key="1">
    <source>
        <dbReference type="SAM" id="Phobius"/>
    </source>
</evidence>
<protein>
    <submittedName>
        <fullName evidence="2">Uncharacterized protein</fullName>
    </submittedName>
</protein>
<name>A0ABV3EEK7_9ACTN</name>
<keyword evidence="3" id="KW-1185">Reference proteome</keyword>
<keyword evidence="1" id="KW-0472">Membrane</keyword>
<proteinExistence type="predicted"/>